<gene>
    <name evidence="2" type="ORF">LUA81_00920</name>
    <name evidence="1" type="ORF">LUA82_00920</name>
</gene>
<dbReference type="GO" id="GO:0034986">
    <property type="term" value="F:iron chaperone activity"/>
    <property type="evidence" value="ECO:0007669"/>
    <property type="project" value="TreeGrafter"/>
</dbReference>
<dbReference type="PROSITE" id="PS50810">
    <property type="entry name" value="FRATAXIN_2"/>
    <property type="match status" value="1"/>
</dbReference>
<keyword evidence="4" id="KW-1185">Reference proteome</keyword>
<dbReference type="PANTHER" id="PTHR16821:SF2">
    <property type="entry name" value="FRATAXIN, MITOCHONDRIAL"/>
    <property type="match status" value="1"/>
</dbReference>
<dbReference type="GO" id="GO:0006879">
    <property type="term" value="P:intracellular iron ion homeostasis"/>
    <property type="evidence" value="ECO:0007669"/>
    <property type="project" value="TreeGrafter"/>
</dbReference>
<evidence type="ECO:0000313" key="2">
    <source>
        <dbReference type="EMBL" id="UTO56558.1"/>
    </source>
</evidence>
<dbReference type="EMBL" id="CP089286">
    <property type="protein sequence ID" value="UTO55637.1"/>
    <property type="molecule type" value="Genomic_DNA"/>
</dbReference>
<name>A0A9Q9F416_9RICK</name>
<dbReference type="PANTHER" id="PTHR16821">
    <property type="entry name" value="FRATAXIN"/>
    <property type="match status" value="1"/>
</dbReference>
<sequence>MVESLSIFQFQSLAYEVLNSLLYLIEDSDLDGVLECDSYEGLVKITNGKDEYVISKHDSSMQIWISSPLSGSVRFSYDSNLKVWYNSDNCDVFEFVKKEISLLFNINCIS</sequence>
<evidence type="ECO:0000313" key="4">
    <source>
        <dbReference type="Proteomes" id="UP001059985"/>
    </source>
</evidence>
<dbReference type="AlphaFoldDB" id="A0A9Q9F416"/>
<dbReference type="InterPro" id="IPR020895">
    <property type="entry name" value="Frataxin_CS"/>
</dbReference>
<organism evidence="1 3">
    <name type="scientific">Neoehrlichia mikurensis</name>
    <dbReference type="NCBI Taxonomy" id="89586"/>
    <lineage>
        <taxon>Bacteria</taxon>
        <taxon>Pseudomonadati</taxon>
        <taxon>Pseudomonadota</taxon>
        <taxon>Alphaproteobacteria</taxon>
        <taxon>Rickettsiales</taxon>
        <taxon>Anaplasmataceae</taxon>
        <taxon>Candidatus Neoehrlichia</taxon>
    </lineage>
</organism>
<dbReference type="PROSITE" id="PS01344">
    <property type="entry name" value="FRATAXIN_1"/>
    <property type="match status" value="1"/>
</dbReference>
<reference evidence="1" key="1">
    <citation type="journal article" date="2022" name="Microorganisms">
        <title>Assembly and Comparison of Ca. Neoehrlichia mikurensis Genomes.</title>
        <authorList>
            <person name="Azagi T."/>
            <person name="Dirks R.P."/>
            <person name="Yebra-Pimentel E.S."/>
            <person name="Schaap P.J."/>
            <person name="Koehorst J.J."/>
            <person name="Esser H.J."/>
            <person name="Sprong H."/>
        </authorList>
    </citation>
    <scope>NUCLEOTIDE SEQUENCE</scope>
    <source>
        <strain evidence="2">18-2804</strain>
        <strain evidence="1">18-2837</strain>
    </source>
</reference>
<dbReference type="RefSeq" id="WP_218193832.1">
    <property type="nucleotide sequence ID" value="NZ_CP054597.1"/>
</dbReference>
<accession>A0A9Q9F416</accession>
<evidence type="ECO:0000313" key="3">
    <source>
        <dbReference type="Proteomes" id="UP001059822"/>
    </source>
</evidence>
<dbReference type="GO" id="GO:0016226">
    <property type="term" value="P:iron-sulfur cluster assembly"/>
    <property type="evidence" value="ECO:0007669"/>
    <property type="project" value="InterPro"/>
</dbReference>
<proteinExistence type="predicted"/>
<dbReference type="GO" id="GO:0051537">
    <property type="term" value="F:2 iron, 2 sulfur cluster binding"/>
    <property type="evidence" value="ECO:0007669"/>
    <property type="project" value="TreeGrafter"/>
</dbReference>
<dbReference type="Proteomes" id="UP001059985">
    <property type="component" value="Chromosome"/>
</dbReference>
<dbReference type="Proteomes" id="UP001059822">
    <property type="component" value="Chromosome"/>
</dbReference>
<dbReference type="InterPro" id="IPR002908">
    <property type="entry name" value="Frataxin/CyaY"/>
</dbReference>
<evidence type="ECO:0000313" key="1">
    <source>
        <dbReference type="EMBL" id="UTO55637.1"/>
    </source>
</evidence>
<dbReference type="GO" id="GO:0008198">
    <property type="term" value="F:ferrous iron binding"/>
    <property type="evidence" value="ECO:0007669"/>
    <property type="project" value="TreeGrafter"/>
</dbReference>
<dbReference type="SMART" id="SM01219">
    <property type="entry name" value="Frataxin_Cyay"/>
    <property type="match status" value="1"/>
</dbReference>
<protein>
    <submittedName>
        <fullName evidence="1">Iron donor protein CyaY</fullName>
    </submittedName>
</protein>
<dbReference type="EMBL" id="CP089285">
    <property type="protein sequence ID" value="UTO56558.1"/>
    <property type="molecule type" value="Genomic_DNA"/>
</dbReference>
<dbReference type="GO" id="GO:0004322">
    <property type="term" value="F:ferroxidase activity"/>
    <property type="evidence" value="ECO:0007669"/>
    <property type="project" value="TreeGrafter"/>
</dbReference>
<dbReference type="Pfam" id="PF01491">
    <property type="entry name" value="Frataxin_Cyay"/>
    <property type="match status" value="1"/>
</dbReference>
<dbReference type="GO" id="GO:0008199">
    <property type="term" value="F:ferric iron binding"/>
    <property type="evidence" value="ECO:0007669"/>
    <property type="project" value="InterPro"/>
</dbReference>